<dbReference type="Pfam" id="PF13302">
    <property type="entry name" value="Acetyltransf_3"/>
    <property type="match status" value="1"/>
</dbReference>
<dbReference type="InterPro" id="IPR016181">
    <property type="entry name" value="Acyl_CoA_acyltransferase"/>
</dbReference>
<dbReference type="Gene3D" id="3.40.630.30">
    <property type="match status" value="1"/>
</dbReference>
<protein>
    <recommendedName>
        <fullName evidence="1">N-acetyltransferase domain-containing protein</fullName>
    </recommendedName>
</protein>
<dbReference type="Proteomes" id="UP000193240">
    <property type="component" value="Unassembled WGS sequence"/>
</dbReference>
<evidence type="ECO:0000259" key="1">
    <source>
        <dbReference type="PROSITE" id="PS51186"/>
    </source>
</evidence>
<proteinExistence type="predicted"/>
<accession>A0A1Y2M5D6</accession>
<feature type="domain" description="N-acetyltransferase" evidence="1">
    <location>
        <begin position="15"/>
        <end position="210"/>
    </location>
</feature>
<sequence length="212" mass="24178">MVIVDPNVFAKTERLLLRPLKLDDAEDVVLMRKDPEVMKHTPLLPNDDLESTEEWIRGCHDRDNNWNLVVELLPYNKADSVLEHSSTLDTGASSAPAEPSREQSAPRVIGLIGAVRAPEIGYMFNSDYWGKGYATEALRAFMSLFFEHYAGGEYEKFEYAEALTDPELKSSQNVLRKAGFELVERREQDFLNPVLGWRDTLVFRMDRPINTA</sequence>
<dbReference type="PROSITE" id="PS51186">
    <property type="entry name" value="GNAT"/>
    <property type="match status" value="1"/>
</dbReference>
<dbReference type="OMA" id="WNFAIEL"/>
<reference evidence="2 3" key="1">
    <citation type="journal article" date="2017" name="Genome Announc.">
        <title>Genome sequence of the saprophytic ascomycete Epicoccum nigrum ICMP 19927 strain isolated from New Zealand.</title>
        <authorList>
            <person name="Fokin M."/>
            <person name="Fleetwood D."/>
            <person name="Weir B.S."/>
            <person name="Villas-Boas S.G."/>
        </authorList>
    </citation>
    <scope>NUCLEOTIDE SEQUENCE [LARGE SCALE GENOMIC DNA]</scope>
    <source>
        <strain evidence="2 3">ICMP 19927</strain>
    </source>
</reference>
<dbReference type="InterPro" id="IPR051531">
    <property type="entry name" value="N-acetyltransferase"/>
</dbReference>
<dbReference type="EMBL" id="KZ107841">
    <property type="protein sequence ID" value="OSS50687.1"/>
    <property type="molecule type" value="Genomic_DNA"/>
</dbReference>
<dbReference type="STRING" id="105696.A0A1Y2M5D6"/>
<dbReference type="PANTHER" id="PTHR43792">
    <property type="entry name" value="GNAT FAMILY, PUTATIVE (AFU_ORTHOLOGUE AFUA_3G00765)-RELATED-RELATED"/>
    <property type="match status" value="1"/>
</dbReference>
<name>A0A1Y2M5D6_EPING</name>
<dbReference type="GO" id="GO:0016747">
    <property type="term" value="F:acyltransferase activity, transferring groups other than amino-acyl groups"/>
    <property type="evidence" value="ECO:0007669"/>
    <property type="project" value="InterPro"/>
</dbReference>
<organism evidence="2 3">
    <name type="scientific">Epicoccum nigrum</name>
    <name type="common">Soil fungus</name>
    <name type="synonym">Epicoccum purpurascens</name>
    <dbReference type="NCBI Taxonomy" id="105696"/>
    <lineage>
        <taxon>Eukaryota</taxon>
        <taxon>Fungi</taxon>
        <taxon>Dikarya</taxon>
        <taxon>Ascomycota</taxon>
        <taxon>Pezizomycotina</taxon>
        <taxon>Dothideomycetes</taxon>
        <taxon>Pleosporomycetidae</taxon>
        <taxon>Pleosporales</taxon>
        <taxon>Pleosporineae</taxon>
        <taxon>Didymellaceae</taxon>
        <taxon>Epicoccum</taxon>
    </lineage>
</organism>
<dbReference type="InterPro" id="IPR000182">
    <property type="entry name" value="GNAT_dom"/>
</dbReference>
<gene>
    <name evidence="2" type="ORF">B5807_04440</name>
</gene>
<dbReference type="PANTHER" id="PTHR43792:SF1">
    <property type="entry name" value="N-ACETYLTRANSFERASE DOMAIN-CONTAINING PROTEIN"/>
    <property type="match status" value="1"/>
</dbReference>
<keyword evidence="3" id="KW-1185">Reference proteome</keyword>
<evidence type="ECO:0000313" key="2">
    <source>
        <dbReference type="EMBL" id="OSS50687.1"/>
    </source>
</evidence>
<dbReference type="InParanoid" id="A0A1Y2M5D6"/>
<dbReference type="SUPFAM" id="SSF55729">
    <property type="entry name" value="Acyl-CoA N-acyltransferases (Nat)"/>
    <property type="match status" value="1"/>
</dbReference>
<evidence type="ECO:0000313" key="3">
    <source>
        <dbReference type="Proteomes" id="UP000193240"/>
    </source>
</evidence>
<dbReference type="AlphaFoldDB" id="A0A1Y2M5D6"/>